<feature type="domain" description="BIG2" evidence="3">
    <location>
        <begin position="415"/>
        <end position="496"/>
    </location>
</feature>
<keyword evidence="5" id="KW-1185">Reference proteome</keyword>
<dbReference type="SMART" id="SM00635">
    <property type="entry name" value="BID_2"/>
    <property type="match status" value="2"/>
</dbReference>
<dbReference type="RefSeq" id="WP_148450959.1">
    <property type="nucleotide sequence ID" value="NZ_VSDO01000001.1"/>
</dbReference>
<organism evidence="4 5">
    <name type="scientific">Paenibacillus faecis</name>
    <dbReference type="NCBI Taxonomy" id="862114"/>
    <lineage>
        <taxon>Bacteria</taxon>
        <taxon>Bacillati</taxon>
        <taxon>Bacillota</taxon>
        <taxon>Bacilli</taxon>
        <taxon>Bacillales</taxon>
        <taxon>Paenibacillaceae</taxon>
        <taxon>Paenibacillus</taxon>
    </lineage>
</organism>
<dbReference type="EMBL" id="VSDO01000001">
    <property type="protein sequence ID" value="TYA15369.1"/>
    <property type="molecule type" value="Genomic_DNA"/>
</dbReference>
<dbReference type="Pfam" id="PF13360">
    <property type="entry name" value="PQQ_2"/>
    <property type="match status" value="1"/>
</dbReference>
<evidence type="ECO:0000313" key="4">
    <source>
        <dbReference type="EMBL" id="TYA15369.1"/>
    </source>
</evidence>
<dbReference type="InterPro" id="IPR011047">
    <property type="entry name" value="Quinoprotein_ADH-like_sf"/>
</dbReference>
<dbReference type="Pfam" id="PF02368">
    <property type="entry name" value="Big_2"/>
    <property type="match status" value="1"/>
</dbReference>
<accession>A0A5D0CZ85</accession>
<feature type="chain" id="PRO_5022935704" description="BIG2 domain-containing protein" evidence="2">
    <location>
        <begin position="29"/>
        <end position="676"/>
    </location>
</feature>
<evidence type="ECO:0000313" key="5">
    <source>
        <dbReference type="Proteomes" id="UP000325218"/>
    </source>
</evidence>
<evidence type="ECO:0000259" key="3">
    <source>
        <dbReference type="SMART" id="SM00635"/>
    </source>
</evidence>
<dbReference type="Proteomes" id="UP000325218">
    <property type="component" value="Unassembled WGS sequence"/>
</dbReference>
<dbReference type="PANTHER" id="PTHR42754:SF1">
    <property type="entry name" value="LIPOPROTEIN"/>
    <property type="match status" value="1"/>
</dbReference>
<feature type="compositionally biased region" description="Low complexity" evidence="1">
    <location>
        <begin position="601"/>
        <end position="648"/>
    </location>
</feature>
<protein>
    <recommendedName>
        <fullName evidence="3">BIG2 domain-containing protein</fullName>
    </recommendedName>
</protein>
<name>A0A5D0CZ85_9BACL</name>
<feature type="region of interest" description="Disordered" evidence="1">
    <location>
        <begin position="598"/>
        <end position="676"/>
    </location>
</feature>
<reference evidence="4 5" key="1">
    <citation type="submission" date="2019-08" db="EMBL/GenBank/DDBJ databases">
        <title>Genome sequencing of Paenibacillus faecis DSM 23593(T).</title>
        <authorList>
            <person name="Kook J.-K."/>
            <person name="Park S.-N."/>
            <person name="Lim Y.K."/>
        </authorList>
    </citation>
    <scope>NUCLEOTIDE SEQUENCE [LARGE SCALE GENOMIC DNA]</scope>
    <source>
        <strain evidence="4 5">DSM 23593</strain>
    </source>
</reference>
<dbReference type="PANTHER" id="PTHR42754">
    <property type="entry name" value="ENDOGLUCANASE"/>
    <property type="match status" value="1"/>
</dbReference>
<feature type="compositionally biased region" description="Low complexity" evidence="1">
    <location>
        <begin position="655"/>
        <end position="669"/>
    </location>
</feature>
<dbReference type="AlphaFoldDB" id="A0A5D0CZ85"/>
<feature type="signal peptide" evidence="2">
    <location>
        <begin position="1"/>
        <end position="28"/>
    </location>
</feature>
<dbReference type="InterPro" id="IPR003343">
    <property type="entry name" value="Big_2"/>
</dbReference>
<comment type="caution">
    <text evidence="4">The sequence shown here is derived from an EMBL/GenBank/DDBJ whole genome shotgun (WGS) entry which is preliminary data.</text>
</comment>
<dbReference type="OrthoDB" id="9811934at2"/>
<evidence type="ECO:0000256" key="2">
    <source>
        <dbReference type="SAM" id="SignalP"/>
    </source>
</evidence>
<proteinExistence type="predicted"/>
<dbReference type="InterPro" id="IPR002372">
    <property type="entry name" value="PQQ_rpt_dom"/>
</dbReference>
<dbReference type="Gene3D" id="2.60.40.1080">
    <property type="match status" value="2"/>
</dbReference>
<sequence>MSQLLKRLTAISLSCLLAWTVWPGTGKAAASPEKPGTPKIEWSFEFGQAFRSSKGNSVISATDGGYLAVGDVSNSSTSFGYVVKTDESGRTLWEQTLNVTGDPYTDGVTAQGIIPVREGGYLVSGAATDRTARPLNIPYLAKLDNQGSVEWSRYYHLSDYTHFYAESATETVDGGFVFTGYGANSWGEAPAYLMKVDREGNELWHKTFSLGDNQTFNDVRATPDGGVLAVGKIDSVMHSDSDASLVVKVDANGKVQWEKQQVFPGSGRSAWSIQMTSDGSYMVSGMTRQDGKQVPFVFKMDENGEILWEKTYPLDEGEHFFQQLVSTPDGYALLGRHTIREDVYTSSSQYQILRIDHDGNVTGHLRFGGPGLGYIEKGTYSPDGAFLMTSQVKLNERYLMQLIKVSGESGQPSANLKELRFTDPALELGVGERKPSVVEAVYADGTASIITNQTVFTSRNPEIAAVDRDGFVTGVSLGTTEIVAEYAGFSARLPVTVTDIPGETPGRFSLDSEDYSLMIGGELDTQALFTDESGHTSIVNGETRFTVADPEIARVDERGFLYGLKPGLTSLTAVYRGHTFTASVLVVKPYVPVTAPPAPEAPEVNEGPEGPQVPAAEAPAGPTAPEPGAGAEEPLSSESPAPAPSGGERQPDTPAAPAAEGAPAVPAAPETQGGLS</sequence>
<feature type="domain" description="BIG2" evidence="3">
    <location>
        <begin position="504"/>
        <end position="585"/>
    </location>
</feature>
<keyword evidence="2" id="KW-0732">Signal</keyword>
<gene>
    <name evidence="4" type="ORF">FRY98_07010</name>
</gene>
<evidence type="ECO:0000256" key="1">
    <source>
        <dbReference type="SAM" id="MobiDB-lite"/>
    </source>
</evidence>
<dbReference type="SUPFAM" id="SSF50998">
    <property type="entry name" value="Quinoprotein alcohol dehydrogenase-like"/>
    <property type="match status" value="1"/>
</dbReference>